<name>A0A7M7GCH7_APIME</name>
<dbReference type="Gene3D" id="3.40.190.10">
    <property type="entry name" value="Periplasmic binding protein-like II"/>
    <property type="match status" value="2"/>
</dbReference>
<dbReference type="Pfam" id="PF12974">
    <property type="entry name" value="Phosphonate-bd"/>
    <property type="match status" value="1"/>
</dbReference>
<proteinExistence type="predicted"/>
<feature type="region of interest" description="Disordered" evidence="1">
    <location>
        <begin position="1"/>
        <end position="21"/>
    </location>
</feature>
<dbReference type="AlphaFoldDB" id="A0A7M7GCH7"/>
<dbReference type="GeneID" id="100576760"/>
<dbReference type="RefSeq" id="XP_003251427.1">
    <property type="nucleotide sequence ID" value="XM_003251379.4"/>
</dbReference>
<evidence type="ECO:0000256" key="1">
    <source>
        <dbReference type="SAM" id="MobiDB-lite"/>
    </source>
</evidence>
<dbReference type="KEGG" id="ame:100576760"/>
<accession>A0A8B6XVN1</accession>
<dbReference type="Proteomes" id="UP000005203">
    <property type="component" value="Linkage group LG8"/>
</dbReference>
<dbReference type="EnsemblMetazoa" id="XM_003251379">
    <property type="protein sequence ID" value="XP_003251427"/>
    <property type="gene ID" value="LOC100576760"/>
</dbReference>
<evidence type="ECO:0000313" key="4">
    <source>
        <dbReference type="RefSeq" id="XP_003251427.1"/>
    </source>
</evidence>
<reference evidence="2" key="1">
    <citation type="submission" date="2021-01" db="UniProtKB">
        <authorList>
            <consortium name="EnsemblMetazoa"/>
        </authorList>
    </citation>
    <scope>IDENTIFICATION</scope>
    <source>
        <strain evidence="2">DH4</strain>
    </source>
</reference>
<accession>A0A7M7GCH7</accession>
<dbReference type="SUPFAM" id="SSF53850">
    <property type="entry name" value="Periplasmic binding protein-like II"/>
    <property type="match status" value="1"/>
</dbReference>
<protein>
    <submittedName>
        <fullName evidence="4">Uncharacterized protein LOC100576760 isoform X1</fullName>
    </submittedName>
</protein>
<feature type="compositionally biased region" description="Polar residues" evidence="1">
    <location>
        <begin position="1"/>
        <end position="12"/>
    </location>
</feature>
<keyword evidence="3" id="KW-1185">Reference proteome</keyword>
<reference evidence="4" key="2">
    <citation type="submission" date="2025-04" db="UniProtKB">
        <authorList>
            <consortium name="RefSeq"/>
        </authorList>
    </citation>
    <scope>IDENTIFICATION</scope>
    <source>
        <strain evidence="4">DH4</strain>
        <tissue evidence="4">Whole body</tissue>
    </source>
</reference>
<sequence length="412" mass="46597">MLSRTKTSSNKSIQDEIHSDHSKEASIITKKLIHTTFASIENCQMHKNSVCEMEKNDLKETRKQEKMQLENEISKLLKPECTKLDIIDLKNIESKVENVETKDNKSKSSSSIVLNEVNVTQYKMIPINKDTQELSNVAVPRKYPPLSTPVLNERPLVLTTHLVPSLPINLFEVFVEAIEVATEKPVVLLYEPRSDRPIAKEIADIAILPANREWEDGKLLPVSFSFEHHLNKDNSSCVYADVIVASDRAQHVQDIIDFRGHRCSLPDRKKNTGAATLLFNYLYTKGENPAFFGNILDADTQVATLQMVAGKQAEIGILESPVIKCHKNTLPGIDSLHILTSLGPLPPYRIMVRKTFSDILAKKITTYLLNLNQDKKWIDRFAPFGVTGFTKNFEKLYNFDGIKSVITSVPYY</sequence>
<evidence type="ECO:0000313" key="3">
    <source>
        <dbReference type="Proteomes" id="UP000005203"/>
    </source>
</evidence>
<dbReference type="PANTHER" id="PTHR35841:SF1">
    <property type="entry name" value="PHOSPHONATES-BINDING PERIPLASMIC PROTEIN"/>
    <property type="match status" value="1"/>
</dbReference>
<organism evidence="2">
    <name type="scientific">Apis mellifera</name>
    <name type="common">Honeybee</name>
    <dbReference type="NCBI Taxonomy" id="7460"/>
    <lineage>
        <taxon>Eukaryota</taxon>
        <taxon>Metazoa</taxon>
        <taxon>Ecdysozoa</taxon>
        <taxon>Arthropoda</taxon>
        <taxon>Hexapoda</taxon>
        <taxon>Insecta</taxon>
        <taxon>Pterygota</taxon>
        <taxon>Neoptera</taxon>
        <taxon>Endopterygota</taxon>
        <taxon>Hymenoptera</taxon>
        <taxon>Apocrita</taxon>
        <taxon>Aculeata</taxon>
        <taxon>Apoidea</taxon>
        <taxon>Anthophila</taxon>
        <taxon>Apidae</taxon>
        <taxon>Apis</taxon>
    </lineage>
</organism>
<gene>
    <name evidence="4" type="primary">LOC100576760</name>
</gene>
<dbReference type="PANTHER" id="PTHR35841">
    <property type="entry name" value="PHOSPHONATES-BINDING PERIPLASMIC PROTEIN"/>
    <property type="match status" value="1"/>
</dbReference>
<evidence type="ECO:0000313" key="2">
    <source>
        <dbReference type="EnsemblMetazoa" id="XP_003251427"/>
    </source>
</evidence>
<dbReference type="OrthoDB" id="5310573at2759"/>